<proteinExistence type="predicted"/>
<feature type="region of interest" description="Disordered" evidence="1">
    <location>
        <begin position="96"/>
        <end position="134"/>
    </location>
</feature>
<dbReference type="RefSeq" id="XP_064664006.1">
    <property type="nucleotide sequence ID" value="XM_064797772.1"/>
</dbReference>
<dbReference type="GeneID" id="89921857"/>
<comment type="caution">
    <text evidence="2">The sequence shown here is derived from an EMBL/GenBank/DDBJ whole genome shotgun (WGS) entry which is preliminary data.</text>
</comment>
<feature type="region of interest" description="Disordered" evidence="1">
    <location>
        <begin position="26"/>
        <end position="55"/>
    </location>
</feature>
<evidence type="ECO:0000313" key="2">
    <source>
        <dbReference type="EMBL" id="KAK5175368.1"/>
    </source>
</evidence>
<dbReference type="AlphaFoldDB" id="A0AAV9PQ29"/>
<name>A0AAV9PQ29_9PEZI</name>
<reference evidence="2 3" key="1">
    <citation type="submission" date="2023-08" db="EMBL/GenBank/DDBJ databases">
        <title>Black Yeasts Isolated from many extreme environments.</title>
        <authorList>
            <person name="Coleine C."/>
            <person name="Stajich J.E."/>
            <person name="Selbmann L."/>
        </authorList>
    </citation>
    <scope>NUCLEOTIDE SEQUENCE [LARGE SCALE GENOMIC DNA]</scope>
    <source>
        <strain evidence="2 3">CCFEE 5935</strain>
    </source>
</reference>
<dbReference type="Proteomes" id="UP001337655">
    <property type="component" value="Unassembled WGS sequence"/>
</dbReference>
<evidence type="ECO:0000313" key="3">
    <source>
        <dbReference type="Proteomes" id="UP001337655"/>
    </source>
</evidence>
<accession>A0AAV9PQ29</accession>
<evidence type="ECO:0008006" key="4">
    <source>
        <dbReference type="Google" id="ProtNLM"/>
    </source>
</evidence>
<sequence>MVPTCGVCHEQESKYKCPVSCYKPHKALHDNEAPKDHSAQPPKDRPGTTQRVPKVDFTGFENDKDFKRLLARFPLLKVQLQAAYALTLEPGPEDARSWNRGSLPGFTQSLRGHRSRGRGRGFRGGRYHGGGRGGRDAVIPSERQHGAWTQAKGDKEALDVIKKMKESDGDDDGDAGEGVREFVQLCQIKFAPSTEQG</sequence>
<keyword evidence="3" id="KW-1185">Reference proteome</keyword>
<feature type="compositionally biased region" description="Basic and acidic residues" evidence="1">
    <location>
        <begin position="27"/>
        <end position="46"/>
    </location>
</feature>
<protein>
    <recommendedName>
        <fullName evidence="4">HIT-type domain-containing protein</fullName>
    </recommendedName>
</protein>
<feature type="compositionally biased region" description="Basic residues" evidence="1">
    <location>
        <begin position="111"/>
        <end position="126"/>
    </location>
</feature>
<organism evidence="2 3">
    <name type="scientific">Saxophila tyrrhenica</name>
    <dbReference type="NCBI Taxonomy" id="1690608"/>
    <lineage>
        <taxon>Eukaryota</taxon>
        <taxon>Fungi</taxon>
        <taxon>Dikarya</taxon>
        <taxon>Ascomycota</taxon>
        <taxon>Pezizomycotina</taxon>
        <taxon>Dothideomycetes</taxon>
        <taxon>Dothideomycetidae</taxon>
        <taxon>Mycosphaerellales</taxon>
        <taxon>Extremaceae</taxon>
        <taxon>Saxophila</taxon>
    </lineage>
</organism>
<dbReference type="CDD" id="cd23024">
    <property type="entry name" value="zf-HIT_ZNHIT2-3"/>
    <property type="match status" value="1"/>
</dbReference>
<evidence type="ECO:0000256" key="1">
    <source>
        <dbReference type="SAM" id="MobiDB-lite"/>
    </source>
</evidence>
<dbReference type="EMBL" id="JAVRRT010000001">
    <property type="protein sequence ID" value="KAK5175368.1"/>
    <property type="molecule type" value="Genomic_DNA"/>
</dbReference>
<gene>
    <name evidence="2" type="ORF">LTR77_000507</name>
</gene>